<evidence type="ECO:0000259" key="1">
    <source>
        <dbReference type="Pfam" id="PF12965"/>
    </source>
</evidence>
<organism evidence="2 3">
    <name type="scientific">Leptolyngbya subtilissima DQ-A4</name>
    <dbReference type="NCBI Taxonomy" id="2933933"/>
    <lineage>
        <taxon>Bacteria</taxon>
        <taxon>Bacillati</taxon>
        <taxon>Cyanobacteriota</taxon>
        <taxon>Cyanophyceae</taxon>
        <taxon>Leptolyngbyales</taxon>
        <taxon>Leptolyngbyaceae</taxon>
        <taxon>Leptolyngbya group</taxon>
        <taxon>Leptolyngbya</taxon>
    </lineage>
</organism>
<protein>
    <submittedName>
        <fullName evidence="2">DUF3854 domain-containing protein</fullName>
    </submittedName>
</protein>
<gene>
    <name evidence="2" type="ORF">NC992_24750</name>
</gene>
<accession>A0ABV0KBG3</accession>
<proteinExistence type="predicted"/>
<dbReference type="InterPro" id="IPR024385">
    <property type="entry name" value="DUF3854"/>
</dbReference>
<evidence type="ECO:0000313" key="2">
    <source>
        <dbReference type="EMBL" id="MEP0950106.1"/>
    </source>
</evidence>
<dbReference type="Pfam" id="PF12965">
    <property type="entry name" value="DUF3854"/>
    <property type="match status" value="1"/>
</dbReference>
<feature type="domain" description="DUF3854" evidence="1">
    <location>
        <begin position="203"/>
        <end position="330"/>
    </location>
</feature>
<sequence>MSHAKLWLSVESPYFSEGFVAAAQSGGGAVSSLTFKQRIEQECIIESAIAPTLYKAAVSFVEDSGQWEPNYELGYTVSRFWETRRPHSFRELACFRQESGELWQAKAENPQVNRQKSAQRLSYALGRPVEKCEVSGLLRLYPEHTVLRKYETPLGAGSKPYLPPVTAGVWRQVAIRYGVECPAEVSLAALVGLGGEDTVVFGFWDWVAVNPAINILFTEGGKKVLAALSQGYAAIGFYGFRAYLAHDPILKTKVAPRLMPEVQRFIQPGRRAYIAFDQDEKAETRHDVEQGRAVFAGLLTAAGCDVRLVLWDGSLGKGIDDFIAAQGADAFAQLIDQAKPSARHERARQQAWAKQKREKERQAWLGQVAALVGLPEDTDRMAIAKAFRDRARLSGTVEVGHFPRLTLPADGDRRLIVLDGSKMTRKTSVGLRSVVGEGQQRGWCGVIFAPTRQLATNLAHELDVLTIDQYLALPPENRPAVAWVTACPESAHKLRSILANVVAFDEANECIPRLQSGELGNHPELARQAVKDLLSHANVVVLAQDGLYRSTVAAAQRWGNFDPTQVEVLRRQRPQTEMEIALYLDQAGDGESWDGTAWESTPKANRAFYTWFAGIENAVSKGQKVAIPSGSEGKARAIHRVLRGLHPDLKGQPIDGKYTPHRIRSEFAKNPTSFAPNRGLNWLSFSPAFNSGLSSEGTYFDQQFEYARAFEAASSISQRGERHRDAIRGEKIKRRNMYIASRGLATMPDPAVFTPDYWRSLLAGDPNTGAINLAQQMGCAEIASRLGQASADDWLELPEFLAIQAQETYFKVEFLRMEWETNGWAVNEMVCDPKAAETWSQPFYEATQNLIAQKGRTLARAKGKKQAGDEPAGAIEATKHHKWELQQKLGDYPGLNNPEWIEAWVIDSGTNGLFELRVRSLVCIAYEQPELWAEIARQHALNAIARAGQHDTADLPCTAREFAIAKLLKDAPGLYSVIKGRLTAWTNKDFIVAQAAAWAREKAVSLASASSTHQRIHGLQFTSKTPLVKCLHRLLQMVGLEGHYNGKVSTGDGNRAYQYRLVKLSDIEAKIAAKLADNCDRVHSLQRHRKRIETDSEVFNVLDQVLQQRVGDLTPAWDAIAAKVLEKYGLSRTSVRIGSLTEVLDAPKIQASIQDIIALIHVAQESGAEALHQLRQTIKPLYPGLWRAALAAA</sequence>
<keyword evidence="3" id="KW-1185">Reference proteome</keyword>
<dbReference type="PANTHER" id="PTHR34985:SF1">
    <property type="entry name" value="SLR0554 PROTEIN"/>
    <property type="match status" value="1"/>
</dbReference>
<dbReference type="RefSeq" id="WP_190707426.1">
    <property type="nucleotide sequence ID" value="NZ_JAMPKX010000020.1"/>
</dbReference>
<comment type="caution">
    <text evidence="2">The sequence shown here is derived from an EMBL/GenBank/DDBJ whole genome shotgun (WGS) entry which is preliminary data.</text>
</comment>
<dbReference type="Proteomes" id="UP001482513">
    <property type="component" value="Unassembled WGS sequence"/>
</dbReference>
<reference evidence="2 3" key="1">
    <citation type="submission" date="2022-04" db="EMBL/GenBank/DDBJ databases">
        <title>Positive selection, recombination, and allopatry shape intraspecific diversity of widespread and dominant cyanobacteria.</title>
        <authorList>
            <person name="Wei J."/>
            <person name="Shu W."/>
            <person name="Hu C."/>
        </authorList>
    </citation>
    <scope>NUCLEOTIDE SEQUENCE [LARGE SCALE GENOMIC DNA]</scope>
    <source>
        <strain evidence="2 3">DQ-A4</strain>
    </source>
</reference>
<dbReference type="PANTHER" id="PTHR34985">
    <property type="entry name" value="SLR0554 PROTEIN"/>
    <property type="match status" value="1"/>
</dbReference>
<evidence type="ECO:0000313" key="3">
    <source>
        <dbReference type="Proteomes" id="UP001482513"/>
    </source>
</evidence>
<dbReference type="EMBL" id="JAMPKX010000020">
    <property type="protein sequence ID" value="MEP0950106.1"/>
    <property type="molecule type" value="Genomic_DNA"/>
</dbReference>
<name>A0ABV0KBG3_9CYAN</name>